<organism evidence="1 2">
    <name type="scientific">Symbiodinium natans</name>
    <dbReference type="NCBI Taxonomy" id="878477"/>
    <lineage>
        <taxon>Eukaryota</taxon>
        <taxon>Sar</taxon>
        <taxon>Alveolata</taxon>
        <taxon>Dinophyceae</taxon>
        <taxon>Suessiales</taxon>
        <taxon>Symbiodiniaceae</taxon>
        <taxon>Symbiodinium</taxon>
    </lineage>
</organism>
<evidence type="ECO:0000313" key="2">
    <source>
        <dbReference type="Proteomes" id="UP000604046"/>
    </source>
</evidence>
<reference evidence="1" key="1">
    <citation type="submission" date="2021-02" db="EMBL/GenBank/DDBJ databases">
        <authorList>
            <person name="Dougan E. K."/>
            <person name="Rhodes N."/>
            <person name="Thang M."/>
            <person name="Chan C."/>
        </authorList>
    </citation>
    <scope>NUCLEOTIDE SEQUENCE</scope>
</reference>
<dbReference type="SUPFAM" id="SSF52047">
    <property type="entry name" value="RNI-like"/>
    <property type="match status" value="1"/>
</dbReference>
<accession>A0A812KNZ5</accession>
<comment type="caution">
    <text evidence="1">The sequence shown here is derived from an EMBL/GenBank/DDBJ whole genome shotgun (WGS) entry which is preliminary data.</text>
</comment>
<dbReference type="Proteomes" id="UP000604046">
    <property type="component" value="Unassembled WGS sequence"/>
</dbReference>
<name>A0A812KNZ5_9DINO</name>
<dbReference type="OrthoDB" id="423925at2759"/>
<protein>
    <submittedName>
        <fullName evidence="1">Uncharacterized protein</fullName>
    </submittedName>
</protein>
<evidence type="ECO:0000313" key="1">
    <source>
        <dbReference type="EMBL" id="CAE7230426.1"/>
    </source>
</evidence>
<gene>
    <name evidence="1" type="ORF">SNAT2548_LOCUS9354</name>
</gene>
<keyword evidence="2" id="KW-1185">Reference proteome</keyword>
<dbReference type="AlphaFoldDB" id="A0A812KNZ5"/>
<dbReference type="EMBL" id="CAJNDS010000724">
    <property type="protein sequence ID" value="CAE7230426.1"/>
    <property type="molecule type" value="Genomic_DNA"/>
</dbReference>
<proteinExistence type="predicted"/>
<sequence length="395" mass="43580">MTVLEKKFVWKQLAPCVDALTIAAASMSSRTVKSLCVSANGLLIVPFVGVDSEHDAGQSIKSLHAIDKGEVVELSVSEGISLKRPDPDFFTLCLGWLLGAFRKLRRLDVSAWRGNWDSSQYSSLWMTVLRNLQRHCHALEALHFYGCPEPAVKVLPTFTNLLELSLSVHPTSAWSVALLLDRLADCASSLCRLHAVRFEMLCGMEDCTSSLQRCMDAFPLKHVWIVDDALDDALAKVLSRIRWPSSCCMLGLSAAFPGEGLCALAEQVCRSCACGLFLEHVEFHDSLALTALHVQKFLATLQWSWLQDFYWAPPTKLPSADVQSVWDSLCTLVDNLCSLRLLHVQKADNEGDPSEDLANVAWKWGVALSYQSRLSSKVPVCVGCCDCEFNSGGLV</sequence>